<dbReference type="InterPro" id="IPR011335">
    <property type="entry name" value="Restrct_endonuc-II-like"/>
</dbReference>
<name>A0A225D8V8_9BACT</name>
<sequence length="193" mass="21488">MIPGVPSLPVRRFSLDEYHRMIEIGILTPEDNVELINGWIVETMPANPPHKKCLRRVLLFLAPLFAGEWVVDSQAPVTLADSEPEPDFCVVLGPEDKYDTRHAGPGEIVFVLEISDTTLEYDRGEKLALYAAAKVPVYWIINLKDRRVEVYTAPRGGKNPTYRTRTDYGPADSVPVTMTGRQLGSIVAGDILP</sequence>
<dbReference type="SUPFAM" id="SSF52980">
    <property type="entry name" value="Restriction endonuclease-like"/>
    <property type="match status" value="1"/>
</dbReference>
<reference evidence="3" key="1">
    <citation type="submission" date="2017-06" db="EMBL/GenBank/DDBJ databases">
        <title>Genome analysis of Fimbriiglobus ruber SP5, the first member of the order Planctomycetales with confirmed chitinolytic capability.</title>
        <authorList>
            <person name="Ravin N.V."/>
            <person name="Rakitin A.L."/>
            <person name="Ivanova A.A."/>
            <person name="Beletsky A.V."/>
            <person name="Kulichevskaya I.S."/>
            <person name="Mardanov A.V."/>
            <person name="Dedysh S.N."/>
        </authorList>
    </citation>
    <scope>NUCLEOTIDE SEQUENCE [LARGE SCALE GENOMIC DNA]</scope>
    <source>
        <strain evidence="3">SP5</strain>
    </source>
</reference>
<dbReference type="Gene3D" id="3.90.1570.10">
    <property type="entry name" value="tt1808, chain A"/>
    <property type="match status" value="1"/>
</dbReference>
<dbReference type="Pfam" id="PF05685">
    <property type="entry name" value="Uma2"/>
    <property type="match status" value="1"/>
</dbReference>
<evidence type="ECO:0000313" key="2">
    <source>
        <dbReference type="EMBL" id="OWK37991.1"/>
    </source>
</evidence>
<feature type="domain" description="Putative restriction endonuclease" evidence="1">
    <location>
        <begin position="16"/>
        <end position="172"/>
    </location>
</feature>
<comment type="caution">
    <text evidence="2">The sequence shown here is derived from an EMBL/GenBank/DDBJ whole genome shotgun (WGS) entry which is preliminary data.</text>
</comment>
<evidence type="ECO:0000313" key="3">
    <source>
        <dbReference type="Proteomes" id="UP000214646"/>
    </source>
</evidence>
<keyword evidence="3" id="KW-1185">Reference proteome</keyword>
<dbReference type="PANTHER" id="PTHR35400">
    <property type="entry name" value="SLR1083 PROTEIN"/>
    <property type="match status" value="1"/>
</dbReference>
<organism evidence="2 3">
    <name type="scientific">Fimbriiglobus ruber</name>
    <dbReference type="NCBI Taxonomy" id="1908690"/>
    <lineage>
        <taxon>Bacteria</taxon>
        <taxon>Pseudomonadati</taxon>
        <taxon>Planctomycetota</taxon>
        <taxon>Planctomycetia</taxon>
        <taxon>Gemmatales</taxon>
        <taxon>Gemmataceae</taxon>
        <taxon>Fimbriiglobus</taxon>
    </lineage>
</organism>
<proteinExistence type="predicted"/>
<accession>A0A225D8V8</accession>
<dbReference type="Proteomes" id="UP000214646">
    <property type="component" value="Unassembled WGS sequence"/>
</dbReference>
<evidence type="ECO:0000259" key="1">
    <source>
        <dbReference type="Pfam" id="PF05685"/>
    </source>
</evidence>
<protein>
    <recommendedName>
        <fullName evidence="1">Putative restriction endonuclease domain-containing protein</fullName>
    </recommendedName>
</protein>
<gene>
    <name evidence="2" type="ORF">FRUB_07111</name>
</gene>
<dbReference type="AlphaFoldDB" id="A0A225D8V8"/>
<dbReference type="CDD" id="cd06260">
    <property type="entry name" value="DUF820-like"/>
    <property type="match status" value="1"/>
</dbReference>
<dbReference type="InterPro" id="IPR008538">
    <property type="entry name" value="Uma2"/>
</dbReference>
<dbReference type="EMBL" id="NIDE01000014">
    <property type="protein sequence ID" value="OWK37991.1"/>
    <property type="molecule type" value="Genomic_DNA"/>
</dbReference>
<dbReference type="PANTHER" id="PTHR35400:SF1">
    <property type="entry name" value="SLR1083 PROTEIN"/>
    <property type="match status" value="1"/>
</dbReference>
<dbReference type="InterPro" id="IPR012296">
    <property type="entry name" value="Nuclease_put_TT1808"/>
</dbReference>